<reference evidence="2" key="1">
    <citation type="submission" date="2022-11" db="UniProtKB">
        <authorList>
            <consortium name="WormBaseParasite"/>
        </authorList>
    </citation>
    <scope>IDENTIFICATION</scope>
</reference>
<accession>A0A915KTF2</accession>
<evidence type="ECO:0000313" key="2">
    <source>
        <dbReference type="WBParaSite" id="nRc.2.0.1.t41401-RA"/>
    </source>
</evidence>
<sequence>MKNSSRVPIFDLNTAKLPQPTAVQAPPRPPAPAQLTASVTQIKEFPKLTLDDIWTLAPSTPSQPTAMDIEMNSTISDQTLTDIPENSTIDQATAMDVARHEPTMEVAPPAPTVYPPIYLANPTVLPCTQMIATNALTAALAAYHFRPPPPRMLFPEHHWMDYPEALQDQIWHIIFRPMIPTPPALLPVQTAQTALVVAQPAPPPPCAQLPPSVPMDFHLHKF</sequence>
<name>A0A915KTF2_ROMCU</name>
<proteinExistence type="predicted"/>
<dbReference type="Proteomes" id="UP000887565">
    <property type="component" value="Unplaced"/>
</dbReference>
<keyword evidence="1" id="KW-1185">Reference proteome</keyword>
<protein>
    <submittedName>
        <fullName evidence="2">Uncharacterized protein</fullName>
    </submittedName>
</protein>
<organism evidence="1 2">
    <name type="scientific">Romanomermis culicivorax</name>
    <name type="common">Nematode worm</name>
    <dbReference type="NCBI Taxonomy" id="13658"/>
    <lineage>
        <taxon>Eukaryota</taxon>
        <taxon>Metazoa</taxon>
        <taxon>Ecdysozoa</taxon>
        <taxon>Nematoda</taxon>
        <taxon>Enoplea</taxon>
        <taxon>Dorylaimia</taxon>
        <taxon>Mermithida</taxon>
        <taxon>Mermithoidea</taxon>
        <taxon>Mermithidae</taxon>
        <taxon>Romanomermis</taxon>
    </lineage>
</organism>
<dbReference type="WBParaSite" id="nRc.2.0.1.t41401-RA">
    <property type="protein sequence ID" value="nRc.2.0.1.t41401-RA"/>
    <property type="gene ID" value="nRc.2.0.1.g41401"/>
</dbReference>
<dbReference type="AlphaFoldDB" id="A0A915KTF2"/>
<evidence type="ECO:0000313" key="1">
    <source>
        <dbReference type="Proteomes" id="UP000887565"/>
    </source>
</evidence>